<evidence type="ECO:0000256" key="5">
    <source>
        <dbReference type="ARBA" id="ARBA00022692"/>
    </source>
</evidence>
<dbReference type="EMBL" id="MEXR01000038">
    <property type="protein sequence ID" value="OGD09125.1"/>
    <property type="molecule type" value="Genomic_DNA"/>
</dbReference>
<evidence type="ECO:0000256" key="4">
    <source>
        <dbReference type="ARBA" id="ARBA00022679"/>
    </source>
</evidence>
<dbReference type="PANTHER" id="PTHR33908:SF11">
    <property type="entry name" value="MEMBRANE PROTEIN"/>
    <property type="match status" value="1"/>
</dbReference>
<comment type="subcellular location">
    <subcellularLocation>
        <location evidence="1">Cell membrane</location>
        <topology evidence="1">Multi-pass membrane protein</topology>
    </subcellularLocation>
</comment>
<dbReference type="GO" id="GO:0005886">
    <property type="term" value="C:plasma membrane"/>
    <property type="evidence" value="ECO:0007669"/>
    <property type="project" value="UniProtKB-SubCell"/>
</dbReference>
<dbReference type="InterPro" id="IPR050297">
    <property type="entry name" value="LipidA_mod_glycosyltrf_83"/>
</dbReference>
<feature type="transmembrane region" description="Helical" evidence="8">
    <location>
        <begin position="257"/>
        <end position="277"/>
    </location>
</feature>
<feature type="transmembrane region" description="Helical" evidence="8">
    <location>
        <begin position="77"/>
        <end position="97"/>
    </location>
</feature>
<feature type="transmembrane region" description="Helical" evidence="8">
    <location>
        <begin position="283"/>
        <end position="301"/>
    </location>
</feature>
<organism evidence="10 11">
    <name type="scientific">Candidatus Amesbacteria bacterium RIFOXYB1_FULL_44_23</name>
    <dbReference type="NCBI Taxonomy" id="1797263"/>
    <lineage>
        <taxon>Bacteria</taxon>
        <taxon>Candidatus Amesiibacteriota</taxon>
    </lineage>
</organism>
<dbReference type="PANTHER" id="PTHR33908">
    <property type="entry name" value="MANNOSYLTRANSFERASE YKCB-RELATED"/>
    <property type="match status" value="1"/>
</dbReference>
<dbReference type="Pfam" id="PF13231">
    <property type="entry name" value="PMT_2"/>
    <property type="match status" value="1"/>
</dbReference>
<evidence type="ECO:0000256" key="2">
    <source>
        <dbReference type="ARBA" id="ARBA00022475"/>
    </source>
</evidence>
<keyword evidence="7 8" id="KW-0472">Membrane</keyword>
<sequence>MKFFKHPLFILILFFLLSRLINLTLLPVFSDEALYMEWGWREITIPGQAFHSLYDAKQPFLMWFFGLGQIIFPDPLFGSRLTSVFTGLLSLLGLWLISKKLFDQKVAILTSVLYIVIPNFIFYDRQALMESALTACSIWSLYFLIQLLQTSKFKYALYLGLVLGLGFFTKNTAVIFLISALAIIFGYSLREKKLFYSLSLSQIVILIVFFLVNLPLFFQPLYWQTLSSNSRWTFTLTELLRFPISQWFSNSVGNLELVIVHLTPPLFMLLLFGLWTLFKSKLVTHKLIVLWLLIPAVQYLLSLKFINFMAWRYQTPFLALAPLILALPLVRISNNFIKSLFILLPLSFSLILIFNPILFFQIQNRVTKHSYIEGYVTGSDTGYQVNNIVKFLKDQSRTSPIVVGIGVHSFNPESGIWDYFRKDPNVTVSYLDSRLFDPQVLNNIECLSSDKPFFFIAKLDDTVGLEKYFEKVTVITNPHNSDYSTVYTFKTNCSSPPILLNLSQPITH</sequence>
<evidence type="ECO:0000256" key="6">
    <source>
        <dbReference type="ARBA" id="ARBA00022989"/>
    </source>
</evidence>
<evidence type="ECO:0000256" key="8">
    <source>
        <dbReference type="SAM" id="Phobius"/>
    </source>
</evidence>
<keyword evidence="2" id="KW-1003">Cell membrane</keyword>
<dbReference type="Proteomes" id="UP000176424">
    <property type="component" value="Unassembled WGS sequence"/>
</dbReference>
<dbReference type="GO" id="GO:0016763">
    <property type="term" value="F:pentosyltransferase activity"/>
    <property type="evidence" value="ECO:0007669"/>
    <property type="project" value="TreeGrafter"/>
</dbReference>
<keyword evidence="3" id="KW-0328">Glycosyltransferase</keyword>
<accession>A0A1F4ZRX2</accession>
<evidence type="ECO:0000313" key="10">
    <source>
        <dbReference type="EMBL" id="OGD09125.1"/>
    </source>
</evidence>
<dbReference type="GO" id="GO:0009103">
    <property type="term" value="P:lipopolysaccharide biosynthetic process"/>
    <property type="evidence" value="ECO:0007669"/>
    <property type="project" value="UniProtKB-ARBA"/>
</dbReference>
<proteinExistence type="predicted"/>
<dbReference type="STRING" id="1797263.A2397_01505"/>
<feature type="domain" description="Glycosyltransferase RgtA/B/C/D-like" evidence="9">
    <location>
        <begin position="59"/>
        <end position="209"/>
    </location>
</feature>
<keyword evidence="5 8" id="KW-0812">Transmembrane</keyword>
<comment type="caution">
    <text evidence="10">The sequence shown here is derived from an EMBL/GenBank/DDBJ whole genome shotgun (WGS) entry which is preliminary data.</text>
</comment>
<feature type="transmembrane region" description="Helical" evidence="8">
    <location>
        <begin position="155"/>
        <end position="188"/>
    </location>
</feature>
<feature type="transmembrane region" description="Helical" evidence="8">
    <location>
        <begin position="194"/>
        <end position="218"/>
    </location>
</feature>
<gene>
    <name evidence="10" type="ORF">A2397_01505</name>
</gene>
<feature type="transmembrane region" description="Helical" evidence="8">
    <location>
        <begin position="313"/>
        <end position="330"/>
    </location>
</feature>
<feature type="transmembrane region" description="Helical" evidence="8">
    <location>
        <begin position="129"/>
        <end position="148"/>
    </location>
</feature>
<feature type="transmembrane region" description="Helical" evidence="8">
    <location>
        <begin position="336"/>
        <end position="360"/>
    </location>
</feature>
<protein>
    <recommendedName>
        <fullName evidence="9">Glycosyltransferase RgtA/B/C/D-like domain-containing protein</fullName>
    </recommendedName>
</protein>
<reference evidence="10 11" key="1">
    <citation type="journal article" date="2016" name="Nat. Commun.">
        <title>Thousands of microbial genomes shed light on interconnected biogeochemical processes in an aquifer system.</title>
        <authorList>
            <person name="Anantharaman K."/>
            <person name="Brown C.T."/>
            <person name="Hug L.A."/>
            <person name="Sharon I."/>
            <person name="Castelle C.J."/>
            <person name="Probst A.J."/>
            <person name="Thomas B.C."/>
            <person name="Singh A."/>
            <person name="Wilkins M.J."/>
            <person name="Karaoz U."/>
            <person name="Brodie E.L."/>
            <person name="Williams K.H."/>
            <person name="Hubbard S.S."/>
            <person name="Banfield J.F."/>
        </authorList>
    </citation>
    <scope>NUCLEOTIDE SEQUENCE [LARGE SCALE GENOMIC DNA]</scope>
</reference>
<evidence type="ECO:0000256" key="3">
    <source>
        <dbReference type="ARBA" id="ARBA00022676"/>
    </source>
</evidence>
<name>A0A1F4ZRX2_9BACT</name>
<dbReference type="AlphaFoldDB" id="A0A1F4ZRX2"/>
<evidence type="ECO:0000256" key="7">
    <source>
        <dbReference type="ARBA" id="ARBA00023136"/>
    </source>
</evidence>
<keyword evidence="6 8" id="KW-1133">Transmembrane helix</keyword>
<dbReference type="InterPro" id="IPR038731">
    <property type="entry name" value="RgtA/B/C-like"/>
</dbReference>
<evidence type="ECO:0000259" key="9">
    <source>
        <dbReference type="Pfam" id="PF13231"/>
    </source>
</evidence>
<evidence type="ECO:0000256" key="1">
    <source>
        <dbReference type="ARBA" id="ARBA00004651"/>
    </source>
</evidence>
<evidence type="ECO:0000313" key="11">
    <source>
        <dbReference type="Proteomes" id="UP000176424"/>
    </source>
</evidence>
<keyword evidence="4" id="KW-0808">Transferase</keyword>